<comment type="caution">
    <text evidence="1">The sequence shown here is derived from an EMBL/GenBank/DDBJ whole genome shotgun (WGS) entry which is preliminary data.</text>
</comment>
<protein>
    <submittedName>
        <fullName evidence="1">Uncharacterized protein</fullName>
    </submittedName>
</protein>
<dbReference type="EMBL" id="JASBWV010000013">
    <property type="protein sequence ID" value="KAJ9122973.1"/>
    <property type="molecule type" value="Genomic_DNA"/>
</dbReference>
<organism evidence="1 2">
    <name type="scientific">Naganishia onofrii</name>
    <dbReference type="NCBI Taxonomy" id="1851511"/>
    <lineage>
        <taxon>Eukaryota</taxon>
        <taxon>Fungi</taxon>
        <taxon>Dikarya</taxon>
        <taxon>Basidiomycota</taxon>
        <taxon>Agaricomycotina</taxon>
        <taxon>Tremellomycetes</taxon>
        <taxon>Filobasidiales</taxon>
        <taxon>Filobasidiaceae</taxon>
        <taxon>Naganishia</taxon>
    </lineage>
</organism>
<sequence>MTLSAKARRLFARHTFLVVGTSVLATLGLTTLAFSWQQSLLDLSTISHHWNAVSETEDTVSWHNEDSSSAAGVGNWTELEELAVQLELEVGKEEEEMIMDRESGMSCREGIERKLRVAVYDFTPFHEEVIGSILSSLNDTGLETDMYRRDFRFGFNDILDTFYPTKGGEALYRQDQLMPKLQRGEYDALVMTSCDEHWIEHWSENSFLDQLPMLTDIPIICLHHEMYAFGKHRKTLLGSAIKQKLTFLSLGEHVRKLQLDNLEEWDEDGADKEEIVWRNVPTEVFVPIFPLPPSIPLRSRLPEKVLPNDVAILGSVNNFGRRGYNELWADLMTAMGDNPAEWGYEISPLNGHFIPLPAHSDVKPFRVHLFGGREEGVEIPAELEAHVLVWHGGLDYLDFYAQLAEMDLVLPILRSDEYIRVRATAAFPAGILAHVPSLVMPHQLKSYTYLEPPAIILHPDGTNEVQVVAAMRRGEDPWTAAVVEDSSASLQPEDRLLHSSLLNGNDARVTATGSAIRGTDDWDAYTTKVRDSRSLQQVLIAQTSSTLPTSVGIDCTLQWES</sequence>
<accession>A0ACC2XH69</accession>
<proteinExistence type="predicted"/>
<reference evidence="1" key="1">
    <citation type="submission" date="2023-04" db="EMBL/GenBank/DDBJ databases">
        <title>Draft Genome sequencing of Naganishia species isolated from polar environments using Oxford Nanopore Technology.</title>
        <authorList>
            <person name="Leo P."/>
            <person name="Venkateswaran K."/>
        </authorList>
    </citation>
    <scope>NUCLEOTIDE SEQUENCE</scope>
    <source>
        <strain evidence="1">DBVPG 5303</strain>
    </source>
</reference>
<name>A0ACC2XH69_9TREE</name>
<evidence type="ECO:0000313" key="2">
    <source>
        <dbReference type="Proteomes" id="UP001234202"/>
    </source>
</evidence>
<dbReference type="Proteomes" id="UP001234202">
    <property type="component" value="Unassembled WGS sequence"/>
</dbReference>
<gene>
    <name evidence="1" type="ORF">QFC24_004011</name>
</gene>
<evidence type="ECO:0000313" key="1">
    <source>
        <dbReference type="EMBL" id="KAJ9122973.1"/>
    </source>
</evidence>
<keyword evidence="2" id="KW-1185">Reference proteome</keyword>